<evidence type="ECO:0000313" key="2">
    <source>
        <dbReference type="EMBL" id="QCW07311.1"/>
    </source>
</evidence>
<name>A0A0K1LCZ4_9POXV</name>
<protein>
    <submittedName>
        <fullName evidence="2">Cytokine response-modifying protein B</fullName>
    </submittedName>
    <submittedName>
        <fullName evidence="1">Viral tumor necrosis factor receptor II</fullName>
    </submittedName>
</protein>
<dbReference type="EMBL" id="KP768318">
    <property type="protein sequence ID" value="AKU40367.1"/>
    <property type="molecule type" value="Genomic_DNA"/>
</dbReference>
<proteinExistence type="predicted"/>
<dbReference type="Gene3D" id="2.60.240.20">
    <property type="match status" value="1"/>
</dbReference>
<sequence length="57" mass="6352">MPHSETVTVVGDCLSNLDVYIVYANTDATYSAMDVVTYHTSHILNVDHIPPNDCKRD</sequence>
<reference evidence="2 4" key="3">
    <citation type="submission" date="2019-05" db="EMBL/GenBank/DDBJ databases">
        <title>The genome sequence of the first Camelpox virus case diagnosed in Israel.</title>
        <authorList>
            <person name="Israeli O."/>
            <person name="Cohen-Gihon I."/>
            <person name="Shifman O."/>
            <person name="Paran N."/>
            <person name="Melamed S."/>
            <person name="Laskar-Levy O."/>
            <person name="Zvi A."/>
            <person name="Beth-Din A."/>
        </authorList>
    </citation>
    <scope>NUCLEOTIDE SEQUENCE [LARGE SCALE GENOMIC DNA]</scope>
    <source>
        <strain evidence="2 4">Negev2016</strain>
    </source>
</reference>
<dbReference type="EMBL" id="MK910851">
    <property type="protein sequence ID" value="QCW07311.1"/>
    <property type="molecule type" value="Genomic_DNA"/>
</dbReference>
<dbReference type="Proteomes" id="UP000157591">
    <property type="component" value="Segment"/>
</dbReference>
<evidence type="ECO:0000313" key="3">
    <source>
        <dbReference type="Proteomes" id="UP000157591"/>
    </source>
</evidence>
<accession>A0A0K1LCZ4</accession>
<reference evidence="3" key="1">
    <citation type="submission" date="2015-02" db="EMBL/GenBank/DDBJ databases">
        <title>Draft genome sequence for camelpox virus strain 0408151v.</title>
        <authorList>
            <person name="Knight B.M."/>
            <person name="Bortzner J."/>
            <person name="Roberts D."/>
            <person name="Lin D."/>
            <person name="Hari K."/>
            <person name="Winegar R.A."/>
        </authorList>
    </citation>
    <scope>NUCLEOTIDE SEQUENCE [LARGE SCALE GENOMIC DNA]</scope>
</reference>
<organism evidence="1 3">
    <name type="scientific">Camelpox virus</name>
    <dbReference type="NCBI Taxonomy" id="28873"/>
    <lineage>
        <taxon>Viruses</taxon>
        <taxon>Varidnaviria</taxon>
        <taxon>Bamfordvirae</taxon>
        <taxon>Nucleocytoviricota</taxon>
        <taxon>Pokkesviricetes</taxon>
        <taxon>Chitovirales</taxon>
        <taxon>Poxviridae</taxon>
        <taxon>Chordopoxvirinae</taxon>
        <taxon>Orthopoxvirus</taxon>
        <taxon>Orthopoxvirus camelpox</taxon>
    </lineage>
</organism>
<reference evidence="1" key="2">
    <citation type="submission" date="2015-02" db="EMBL/GenBank/DDBJ databases">
        <authorList>
            <person name="Chooi Y.-H."/>
        </authorList>
    </citation>
    <scope>NUCLEOTIDE SEQUENCE</scope>
    <source>
        <strain evidence="1">0408151v</strain>
    </source>
</reference>
<evidence type="ECO:0000313" key="4">
    <source>
        <dbReference type="Proteomes" id="UP000317975"/>
    </source>
</evidence>
<evidence type="ECO:0000313" key="1">
    <source>
        <dbReference type="EMBL" id="AKU40367.1"/>
    </source>
</evidence>
<dbReference type="Proteomes" id="UP000317975">
    <property type="component" value="Segment"/>
</dbReference>
<keyword evidence="1" id="KW-0675">Receptor</keyword>
<gene>
    <name evidence="1" type="primary">CRMB-2</name>
    <name evidence="2" type="synonym">CRMB_2</name>
    <name evidence="2" type="ORF">FGHELIBC_00010</name>
    <name evidence="1" type="ORF">TT95_00009</name>
</gene>